<dbReference type="AlphaFoldDB" id="A0AAE3M9T9"/>
<name>A0AAE3M9T9_9BACT</name>
<accession>A0AAE3M9T9</accession>
<dbReference type="RefSeq" id="WP_301193355.1">
    <property type="nucleotide sequence ID" value="NZ_JAPDPJ010000256.1"/>
</dbReference>
<protein>
    <submittedName>
        <fullName evidence="1">IS66 family insertion sequence element accessory protein TnpB</fullName>
    </submittedName>
</protein>
<evidence type="ECO:0000313" key="1">
    <source>
        <dbReference type="EMBL" id="MCW3789814.1"/>
    </source>
</evidence>
<dbReference type="Proteomes" id="UP001209229">
    <property type="component" value="Unassembled WGS sequence"/>
</dbReference>
<reference evidence="1" key="1">
    <citation type="submission" date="2022-10" db="EMBL/GenBank/DDBJ databases">
        <authorList>
            <person name="Yu W.X."/>
        </authorList>
    </citation>
    <scope>NUCLEOTIDE SEQUENCE</scope>
    <source>
        <strain evidence="1">AAT</strain>
    </source>
</reference>
<gene>
    <name evidence="1" type="ORF">OM075_25385</name>
</gene>
<feature type="non-terminal residue" evidence="1">
    <location>
        <position position="1"/>
    </location>
</feature>
<keyword evidence="2" id="KW-1185">Reference proteome</keyword>
<proteinExistence type="predicted"/>
<comment type="caution">
    <text evidence="1">The sequence shown here is derived from an EMBL/GenBank/DDBJ whole genome shotgun (WGS) entry which is preliminary data.</text>
</comment>
<sequence>EQSGLSVRDFCSNQGFAVSTFYKWKKTLQEEEQVQSFVPLVIKEKKYTKEVPIVRDEKTIDDNTFEFTFPNGTKLKLTGVLDLSVLKAIIHL</sequence>
<dbReference type="NCBIfam" id="NF047593">
    <property type="entry name" value="IS66_ISAeme5_TnpA"/>
    <property type="match status" value="1"/>
</dbReference>
<organism evidence="1 2">
    <name type="scientific">Plebeiibacterium sediminum</name>
    <dbReference type="NCBI Taxonomy" id="2992112"/>
    <lineage>
        <taxon>Bacteria</taxon>
        <taxon>Pseudomonadati</taxon>
        <taxon>Bacteroidota</taxon>
        <taxon>Bacteroidia</taxon>
        <taxon>Marinilabiliales</taxon>
        <taxon>Marinilabiliaceae</taxon>
        <taxon>Plebeiibacterium</taxon>
    </lineage>
</organism>
<dbReference type="EMBL" id="JAPDPJ010000256">
    <property type="protein sequence ID" value="MCW3789814.1"/>
    <property type="molecule type" value="Genomic_DNA"/>
</dbReference>
<evidence type="ECO:0000313" key="2">
    <source>
        <dbReference type="Proteomes" id="UP001209229"/>
    </source>
</evidence>